<dbReference type="GO" id="GO:0046872">
    <property type="term" value="F:metal ion binding"/>
    <property type="evidence" value="ECO:0007669"/>
    <property type="project" value="UniProtKB-KW"/>
</dbReference>
<evidence type="ECO:0000256" key="2">
    <source>
        <dbReference type="ARBA" id="ARBA00022630"/>
    </source>
</evidence>
<dbReference type="InterPro" id="IPR017938">
    <property type="entry name" value="Riboflavin_synthase-like_b-brl"/>
</dbReference>
<evidence type="ECO:0000256" key="4">
    <source>
        <dbReference type="ARBA" id="ARBA00022723"/>
    </source>
</evidence>
<gene>
    <name evidence="12" type="primary">paaK</name>
    <name evidence="12" type="ORF">CBM2613_B170034</name>
</gene>
<evidence type="ECO:0000259" key="11">
    <source>
        <dbReference type="PROSITE" id="PS51384"/>
    </source>
</evidence>
<dbReference type="Pfam" id="PF00970">
    <property type="entry name" value="FAD_binding_6"/>
    <property type="match status" value="1"/>
</dbReference>
<reference evidence="12 13" key="1">
    <citation type="submission" date="2018-01" db="EMBL/GenBank/DDBJ databases">
        <authorList>
            <person name="Clerissi C."/>
        </authorList>
    </citation>
    <scope>NUCLEOTIDE SEQUENCE [LARGE SCALE GENOMIC DNA]</scope>
    <source>
        <strain evidence="12">Cupriavidus taiwanensis STM 8556</strain>
    </source>
</reference>
<dbReference type="CDD" id="cd00207">
    <property type="entry name" value="fer2"/>
    <property type="match status" value="1"/>
</dbReference>
<dbReference type="PROSITE" id="PS00197">
    <property type="entry name" value="2FE2S_FER_1"/>
    <property type="match status" value="1"/>
</dbReference>
<evidence type="ECO:0000259" key="10">
    <source>
        <dbReference type="PROSITE" id="PS51085"/>
    </source>
</evidence>
<keyword evidence="5" id="KW-0274">FAD</keyword>
<dbReference type="InterPro" id="IPR001433">
    <property type="entry name" value="OxRdtase_FAD/NAD-bd"/>
</dbReference>
<comment type="cofactor">
    <cofactor evidence="9">
        <name>[2Fe-2S] cluster</name>
        <dbReference type="ChEBI" id="CHEBI:190135"/>
    </cofactor>
</comment>
<dbReference type="InterPro" id="IPR001709">
    <property type="entry name" value="Flavoprot_Pyr_Nucl_cyt_Rdtase"/>
</dbReference>
<dbReference type="Gene3D" id="3.10.20.30">
    <property type="match status" value="1"/>
</dbReference>
<keyword evidence="4" id="KW-0479">Metal-binding</keyword>
<evidence type="ECO:0000256" key="8">
    <source>
        <dbReference type="ARBA" id="ARBA00023014"/>
    </source>
</evidence>
<sequence length="358" mass="39879">MSKFHELTVASVTRETRDAVAVTFAVPDELADAYRYVQGQHLTLRTGIDGEDVRRSYSICSAVQDAQLRVAIKRVDGGLFSNWANEQLRPGMKLEVMPPSGHFHVPLSATHAKHYVAFAAGSGITPMLSIIKTTLQAEPESRFTLFYGNRASSSVLFKEELEDLKDTYLQRFNLVFVLSREQLDIDLFNGRIDGDKVNALLEHWVSPQDIDVAFICGPHSMMEEVSQALLDNGVDKARIKRELFATSIPSARPVAHAHKHVGQQQCEVTVIQDGRTRSFTLEKNKETVLDAALAQGIELPYSCKGGVCSTCRCKRIEGEVDMDVNFALEDYEVARGFILSCQSYAVSDKLVIDFDQET</sequence>
<proteinExistence type="predicted"/>
<dbReference type="InterPro" id="IPR012675">
    <property type="entry name" value="Beta-grasp_dom_sf"/>
</dbReference>
<dbReference type="EMBL" id="OFTH01000042">
    <property type="protein sequence ID" value="SOZ70595.1"/>
    <property type="molecule type" value="Genomic_DNA"/>
</dbReference>
<evidence type="ECO:0000256" key="9">
    <source>
        <dbReference type="ARBA" id="ARBA00034078"/>
    </source>
</evidence>
<dbReference type="InterPro" id="IPR008333">
    <property type="entry name" value="Cbr1-like_FAD-bd_dom"/>
</dbReference>
<dbReference type="Pfam" id="PF00175">
    <property type="entry name" value="NAD_binding_1"/>
    <property type="match status" value="1"/>
</dbReference>
<dbReference type="CDD" id="cd06214">
    <property type="entry name" value="PA_degradation_oxidoreductase_like"/>
    <property type="match status" value="1"/>
</dbReference>
<keyword evidence="6" id="KW-0560">Oxidoreductase</keyword>
<dbReference type="Pfam" id="PF00111">
    <property type="entry name" value="Fer2"/>
    <property type="match status" value="1"/>
</dbReference>
<dbReference type="SUPFAM" id="SSF52343">
    <property type="entry name" value="Ferredoxin reductase-like, C-terminal NADP-linked domain"/>
    <property type="match status" value="1"/>
</dbReference>
<dbReference type="Gene3D" id="2.40.30.10">
    <property type="entry name" value="Translation factors"/>
    <property type="match status" value="1"/>
</dbReference>
<evidence type="ECO:0000256" key="6">
    <source>
        <dbReference type="ARBA" id="ARBA00023002"/>
    </source>
</evidence>
<dbReference type="PANTHER" id="PTHR47354">
    <property type="entry name" value="NADH OXIDOREDUCTASE HCR"/>
    <property type="match status" value="1"/>
</dbReference>
<dbReference type="InterPro" id="IPR017927">
    <property type="entry name" value="FAD-bd_FR_type"/>
</dbReference>
<dbReference type="InterPro" id="IPR011884">
    <property type="entry name" value="PaaE"/>
</dbReference>
<dbReference type="PANTHER" id="PTHR47354:SF8">
    <property type="entry name" value="1,2-PHENYLACETYL-COA EPOXIDASE, SUBUNIT E"/>
    <property type="match status" value="1"/>
</dbReference>
<feature type="domain" description="2Fe-2S ferredoxin-type" evidence="10">
    <location>
        <begin position="266"/>
        <end position="358"/>
    </location>
</feature>
<dbReference type="PROSITE" id="PS51384">
    <property type="entry name" value="FAD_FR"/>
    <property type="match status" value="1"/>
</dbReference>
<dbReference type="InterPro" id="IPR050415">
    <property type="entry name" value="MRET"/>
</dbReference>
<dbReference type="InterPro" id="IPR001041">
    <property type="entry name" value="2Fe-2S_ferredoxin-type"/>
</dbReference>
<evidence type="ECO:0000256" key="1">
    <source>
        <dbReference type="ARBA" id="ARBA00001974"/>
    </source>
</evidence>
<dbReference type="Proteomes" id="UP000256952">
    <property type="component" value="Chromosome CBM2613_b"/>
</dbReference>
<dbReference type="InterPro" id="IPR039261">
    <property type="entry name" value="FNR_nucleotide-bd"/>
</dbReference>
<dbReference type="PROSITE" id="PS51085">
    <property type="entry name" value="2FE2S_FER_2"/>
    <property type="match status" value="1"/>
</dbReference>
<feature type="domain" description="FAD-binding FR-type" evidence="11">
    <location>
        <begin position="2"/>
        <end position="106"/>
    </location>
</feature>
<comment type="caution">
    <text evidence="12">The sequence shown here is derived from an EMBL/GenBank/DDBJ whole genome shotgun (WGS) entry which is preliminary data.</text>
</comment>
<dbReference type="GO" id="GO:0050660">
    <property type="term" value="F:flavin adenine dinucleotide binding"/>
    <property type="evidence" value="ECO:0007669"/>
    <property type="project" value="TreeGrafter"/>
</dbReference>
<comment type="cofactor">
    <cofactor evidence="1">
        <name>FAD</name>
        <dbReference type="ChEBI" id="CHEBI:57692"/>
    </cofactor>
</comment>
<dbReference type="Gene3D" id="3.40.50.80">
    <property type="entry name" value="Nucleotide-binding domain of ferredoxin-NADP reductase (FNR) module"/>
    <property type="match status" value="1"/>
</dbReference>
<dbReference type="AlphaFoldDB" id="A0A976B1I9"/>
<evidence type="ECO:0000256" key="7">
    <source>
        <dbReference type="ARBA" id="ARBA00023004"/>
    </source>
</evidence>
<dbReference type="GO" id="GO:0051537">
    <property type="term" value="F:2 iron, 2 sulfur cluster binding"/>
    <property type="evidence" value="ECO:0007669"/>
    <property type="project" value="UniProtKB-KW"/>
</dbReference>
<dbReference type="InterPro" id="IPR036010">
    <property type="entry name" value="2Fe-2S_ferredoxin-like_sf"/>
</dbReference>
<name>A0A976B1I9_9BURK</name>
<accession>A0A976B1I9</accession>
<dbReference type="PRINTS" id="PR00371">
    <property type="entry name" value="FPNCR"/>
</dbReference>
<keyword evidence="8" id="KW-0411">Iron-sulfur</keyword>
<dbReference type="InterPro" id="IPR006058">
    <property type="entry name" value="2Fe2S_fd_BS"/>
</dbReference>
<dbReference type="SUPFAM" id="SSF54292">
    <property type="entry name" value="2Fe-2S ferredoxin-like"/>
    <property type="match status" value="1"/>
</dbReference>
<keyword evidence="7" id="KW-0408">Iron</keyword>
<evidence type="ECO:0000256" key="5">
    <source>
        <dbReference type="ARBA" id="ARBA00022827"/>
    </source>
</evidence>
<dbReference type="GO" id="GO:0010124">
    <property type="term" value="P:phenylacetate catabolic process"/>
    <property type="evidence" value="ECO:0007669"/>
    <property type="project" value="InterPro"/>
</dbReference>
<keyword evidence="3" id="KW-0001">2Fe-2S</keyword>
<evidence type="ECO:0000256" key="3">
    <source>
        <dbReference type="ARBA" id="ARBA00022714"/>
    </source>
</evidence>
<dbReference type="GO" id="GO:0016491">
    <property type="term" value="F:oxidoreductase activity"/>
    <property type="evidence" value="ECO:0007669"/>
    <property type="project" value="UniProtKB-KW"/>
</dbReference>
<dbReference type="SUPFAM" id="SSF63380">
    <property type="entry name" value="Riboflavin synthase domain-like"/>
    <property type="match status" value="1"/>
</dbReference>
<dbReference type="PRINTS" id="PR00406">
    <property type="entry name" value="CYTB5RDTASE"/>
</dbReference>
<evidence type="ECO:0000313" key="13">
    <source>
        <dbReference type="Proteomes" id="UP000256952"/>
    </source>
</evidence>
<dbReference type="RefSeq" id="WP_116332524.1">
    <property type="nucleotide sequence ID" value="NZ_LT992560.1"/>
</dbReference>
<organism evidence="12 13">
    <name type="scientific">Cupriavidus taiwanensis</name>
    <dbReference type="NCBI Taxonomy" id="164546"/>
    <lineage>
        <taxon>Bacteria</taxon>
        <taxon>Pseudomonadati</taxon>
        <taxon>Pseudomonadota</taxon>
        <taxon>Betaproteobacteria</taxon>
        <taxon>Burkholderiales</taxon>
        <taxon>Burkholderiaceae</taxon>
        <taxon>Cupriavidus</taxon>
    </lineage>
</organism>
<keyword evidence="2" id="KW-0285">Flavoprotein</keyword>
<protein>
    <submittedName>
        <fullName evidence="12">Subunit of multicomponent oxygenase, phenylacetic acid degradation, putative 2Fe-2S ferredoxin-NADPH reductase ring-hydroxylating complex protein 5</fullName>
    </submittedName>
</protein>
<dbReference type="NCBIfam" id="TIGR02160">
    <property type="entry name" value="PA_CoA_Oxy5"/>
    <property type="match status" value="1"/>
</dbReference>
<evidence type="ECO:0000313" key="12">
    <source>
        <dbReference type="EMBL" id="SOZ70595.1"/>
    </source>
</evidence>